<evidence type="ECO:0000313" key="8">
    <source>
        <dbReference type="Proteomes" id="UP001237642"/>
    </source>
</evidence>
<proteinExistence type="predicted"/>
<organism evidence="7 8">
    <name type="scientific">Heracleum sosnowskyi</name>
    <dbReference type="NCBI Taxonomy" id="360622"/>
    <lineage>
        <taxon>Eukaryota</taxon>
        <taxon>Viridiplantae</taxon>
        <taxon>Streptophyta</taxon>
        <taxon>Embryophyta</taxon>
        <taxon>Tracheophyta</taxon>
        <taxon>Spermatophyta</taxon>
        <taxon>Magnoliopsida</taxon>
        <taxon>eudicotyledons</taxon>
        <taxon>Gunneridae</taxon>
        <taxon>Pentapetalae</taxon>
        <taxon>asterids</taxon>
        <taxon>campanulids</taxon>
        <taxon>Apiales</taxon>
        <taxon>Apiaceae</taxon>
        <taxon>Apioideae</taxon>
        <taxon>apioid superclade</taxon>
        <taxon>Tordylieae</taxon>
        <taxon>Tordyliinae</taxon>
        <taxon>Heracleum</taxon>
    </lineage>
</organism>
<comment type="subcellular location">
    <subcellularLocation>
        <location evidence="1">Membrane</location>
        <topology evidence="1">Single-pass type II membrane protein</topology>
    </subcellularLocation>
</comment>
<name>A0AAD8HSS1_9APIA</name>
<accession>A0AAD8HSS1</accession>
<keyword evidence="3" id="KW-0808">Transferase</keyword>
<keyword evidence="6" id="KW-0812">Transmembrane</keyword>
<keyword evidence="5" id="KW-0325">Glycoprotein</keyword>
<evidence type="ECO:0000256" key="1">
    <source>
        <dbReference type="ARBA" id="ARBA00004606"/>
    </source>
</evidence>
<dbReference type="PANTHER" id="PTHR31042">
    <property type="entry name" value="CORE-2/I-BRANCHING BETA-1,6-N-ACETYLGLUCOSAMINYLTRANSFERASE FAMILY PROTEIN-RELATED"/>
    <property type="match status" value="1"/>
</dbReference>
<dbReference type="Proteomes" id="UP001237642">
    <property type="component" value="Unassembled WGS sequence"/>
</dbReference>
<evidence type="ECO:0000256" key="6">
    <source>
        <dbReference type="SAM" id="Phobius"/>
    </source>
</evidence>
<evidence type="ECO:0000313" key="7">
    <source>
        <dbReference type="EMBL" id="KAK1372044.1"/>
    </source>
</evidence>
<dbReference type="EMBL" id="JAUIZM010000008">
    <property type="protein sequence ID" value="KAK1372044.1"/>
    <property type="molecule type" value="Genomic_DNA"/>
</dbReference>
<dbReference type="Pfam" id="PF02485">
    <property type="entry name" value="Branch"/>
    <property type="match status" value="1"/>
</dbReference>
<sequence length="396" mass="45398">MGEENTQSASTVKPVLACLQLRHVLTTLFFIVGLFIGITASLSFKSFSLTLKSQMLSRFSSQQSGFLLPKLPVPSLSVPILKITPAYRIGCAVADKENVTHNMDDDELFWRASMVPQIQEYPFEHTPKVSFMFLTKGPLPLSPLWEKFFNGHEGSYSIYIHTDPSYNESLPEESVFRGRRIPSKPVEWGKLSMIDAERRLLANALLDFSNKRFVLLSETCIPLFNFTTIYNYLINTNETFVASYDDPRKVGRGRYNNQMYPTLSITDWRKGSQWFEVDRNLAIKIISDKKYYQIFGQYCHIPCYSDEHYIPTLVNVVSSSGLNSNRSITWVDWSKSGPHPERFDKRSVSLEFLNQIKYGNNCTYNGDTITMCFLFARKFVPNTLVPLLQLAPLFLV</sequence>
<reference evidence="7" key="1">
    <citation type="submission" date="2023-02" db="EMBL/GenBank/DDBJ databases">
        <title>Genome of toxic invasive species Heracleum sosnowskyi carries increased number of genes despite the absence of recent whole-genome duplications.</title>
        <authorList>
            <person name="Schelkunov M."/>
            <person name="Shtratnikova V."/>
            <person name="Makarenko M."/>
            <person name="Klepikova A."/>
            <person name="Omelchenko D."/>
            <person name="Novikova G."/>
            <person name="Obukhova E."/>
            <person name="Bogdanov V."/>
            <person name="Penin A."/>
            <person name="Logacheva M."/>
        </authorList>
    </citation>
    <scope>NUCLEOTIDE SEQUENCE</scope>
    <source>
        <strain evidence="7">Hsosn_3</strain>
        <tissue evidence="7">Leaf</tissue>
    </source>
</reference>
<dbReference type="PANTHER" id="PTHR31042:SF20">
    <property type="entry name" value="CORE-2_I-BRANCHING BETA-1,6-N-ACETYLGLUCOSAMINYLTRANSFERASE FAMILY PROTEIN"/>
    <property type="match status" value="1"/>
</dbReference>
<evidence type="ECO:0000256" key="2">
    <source>
        <dbReference type="ARBA" id="ARBA00022676"/>
    </source>
</evidence>
<keyword evidence="6" id="KW-1133">Transmembrane helix</keyword>
<evidence type="ECO:0000256" key="3">
    <source>
        <dbReference type="ARBA" id="ARBA00022679"/>
    </source>
</evidence>
<dbReference type="GO" id="GO:0016757">
    <property type="term" value="F:glycosyltransferase activity"/>
    <property type="evidence" value="ECO:0007669"/>
    <property type="project" value="UniProtKB-KW"/>
</dbReference>
<dbReference type="InterPro" id="IPR044174">
    <property type="entry name" value="BC10-like"/>
</dbReference>
<evidence type="ECO:0000256" key="4">
    <source>
        <dbReference type="ARBA" id="ARBA00023136"/>
    </source>
</evidence>
<reference evidence="7" key="2">
    <citation type="submission" date="2023-05" db="EMBL/GenBank/DDBJ databases">
        <authorList>
            <person name="Schelkunov M.I."/>
        </authorList>
    </citation>
    <scope>NUCLEOTIDE SEQUENCE</scope>
    <source>
        <strain evidence="7">Hsosn_3</strain>
        <tissue evidence="7">Leaf</tissue>
    </source>
</reference>
<keyword evidence="2" id="KW-0328">Glycosyltransferase</keyword>
<dbReference type="AlphaFoldDB" id="A0AAD8HSS1"/>
<evidence type="ECO:0000256" key="5">
    <source>
        <dbReference type="ARBA" id="ARBA00023180"/>
    </source>
</evidence>
<comment type="caution">
    <text evidence="7">The sequence shown here is derived from an EMBL/GenBank/DDBJ whole genome shotgun (WGS) entry which is preliminary data.</text>
</comment>
<feature type="transmembrane region" description="Helical" evidence="6">
    <location>
        <begin position="24"/>
        <end position="44"/>
    </location>
</feature>
<dbReference type="InterPro" id="IPR003406">
    <property type="entry name" value="Glyco_trans_14"/>
</dbReference>
<keyword evidence="4 6" id="KW-0472">Membrane</keyword>
<gene>
    <name evidence="7" type="ORF">POM88_038136</name>
</gene>
<keyword evidence="8" id="KW-1185">Reference proteome</keyword>
<protein>
    <submittedName>
        <fullName evidence="7">Core-2/I-branching beta-1,6-N-acetylglucosaminyltransferase family protein</fullName>
    </submittedName>
</protein>
<dbReference type="GO" id="GO:0016020">
    <property type="term" value="C:membrane"/>
    <property type="evidence" value="ECO:0007669"/>
    <property type="project" value="UniProtKB-SubCell"/>
</dbReference>